<dbReference type="InterPro" id="IPR003599">
    <property type="entry name" value="Ig_sub"/>
</dbReference>
<dbReference type="InterPro" id="IPR003961">
    <property type="entry name" value="FN3_dom"/>
</dbReference>
<organism evidence="6 7">
    <name type="scientific">Limulus polyphemus</name>
    <name type="common">Atlantic horseshoe crab</name>
    <dbReference type="NCBI Taxonomy" id="6850"/>
    <lineage>
        <taxon>Eukaryota</taxon>
        <taxon>Metazoa</taxon>
        <taxon>Ecdysozoa</taxon>
        <taxon>Arthropoda</taxon>
        <taxon>Chelicerata</taxon>
        <taxon>Merostomata</taxon>
        <taxon>Xiphosura</taxon>
        <taxon>Limulidae</taxon>
        <taxon>Limulus</taxon>
    </lineage>
</organism>
<dbReference type="InterPro" id="IPR011049">
    <property type="entry name" value="Serralysin-like_metalloprot_C"/>
</dbReference>
<dbReference type="InterPro" id="IPR036116">
    <property type="entry name" value="FN3_sf"/>
</dbReference>
<dbReference type="RefSeq" id="XP_013793171.1">
    <property type="nucleotide sequence ID" value="XM_013937717.1"/>
</dbReference>
<dbReference type="SMART" id="SM00409">
    <property type="entry name" value="IG"/>
    <property type="match status" value="1"/>
</dbReference>
<evidence type="ECO:0000256" key="2">
    <source>
        <dbReference type="SAM" id="Coils"/>
    </source>
</evidence>
<gene>
    <name evidence="7" type="primary">LOC106477125</name>
</gene>
<reference evidence="7" key="1">
    <citation type="submission" date="2025-08" db="UniProtKB">
        <authorList>
            <consortium name="RefSeq"/>
        </authorList>
    </citation>
    <scope>IDENTIFICATION</scope>
    <source>
        <tissue evidence="7">Muscle</tissue>
    </source>
</reference>
<dbReference type="GeneID" id="106477125"/>
<dbReference type="SUPFAM" id="SSF49265">
    <property type="entry name" value="Fibronectin type III"/>
    <property type="match status" value="1"/>
</dbReference>
<feature type="region of interest" description="Disordered" evidence="3">
    <location>
        <begin position="274"/>
        <end position="314"/>
    </location>
</feature>
<evidence type="ECO:0000313" key="6">
    <source>
        <dbReference type="Proteomes" id="UP000694941"/>
    </source>
</evidence>
<dbReference type="Proteomes" id="UP000694941">
    <property type="component" value="Unplaced"/>
</dbReference>
<dbReference type="InterPro" id="IPR036179">
    <property type="entry name" value="Ig-like_dom_sf"/>
</dbReference>
<feature type="region of interest" description="Disordered" evidence="3">
    <location>
        <begin position="170"/>
        <end position="192"/>
    </location>
</feature>
<dbReference type="InterPro" id="IPR003598">
    <property type="entry name" value="Ig_sub2"/>
</dbReference>
<sequence>LEMSVWVRAASSHKSQVTVYDLVDGTVYVFRIRAVNIYGTSDPCAETEPILIPEITSEYCGARKYNNNVHTLQEEETDKEMYSFNQDTVSEKAVGETFNYREYTEDELLGKTNEDELLGKTNEYELFGKTSGDELFGNTNEDELIGKTNEDELFGKTNGDELIGKTNEDELFGNTNEDEPIGNTNEDKLFGNTNEDELIGKTNEDELFGKTNGDELERVTDEEKENEYDLLTTSDSDEEWELASEGVVETLEDIVCSSEGHETVHSSALKRTEVEEDKTHLVGSSSCEDKLPEGPSIISDPPTEEAREHSSFPSVSTVPAMPLLRCIIYEPFVWEAQMLHHGVMSDMPDVGINAETVADIRSLEPLTPEICYARWVVEDIHHCAAMLSLLDFPGTLELAKPFNSQQAETNRCRISLAELLFRVTVSQDDVQFCEAVGWLSDQTFVCNTVLELPNHVLCVNILPPLLLQTSFFSSGKHCTDKKRLSGNARTSVEPCLDYLIIQLPPQQMEVPTVIKSSSLKAPCRVLPYLCLLESSITLAETFISTSLDCVELSPESSFLIEPTPPTIIHHSFIIPHIQLSQRVHCIEPDNNSSYNESSDQNIRKKGELISVDNHLKKDFELDNCGDNPPALVRSPAVVNLGHILQQETSKSLQKDIQSDFQKTLGCNVDSDLSDSEDSDSKPSSTDKDENNEEDSITEISKIAEEIEKEFETKANEIENLEKTLTEELVSLESDMELIRSIQEQFDIESYNKIDKAKLEIKLEDDDEISSTFFKKVQDETNNLKNSEVTNDDLLHPLRRLHRTQMYRNQNEIFKTRDETPSSHEHSVDLSDRRRSGRLQNREVSPPHVITHLENRLIPAGYRVKLTCWILADPEPHIQWLKNGTKLQPKLRHLAMDMYDFGLCSLEIFNAKPSDTGQYTCVATNCFGTCSTTGYLRVG</sequence>
<feature type="non-terminal residue" evidence="7">
    <location>
        <position position="938"/>
    </location>
</feature>
<dbReference type="InterPro" id="IPR013783">
    <property type="entry name" value="Ig-like_fold"/>
</dbReference>
<dbReference type="SUPFAM" id="SSF51120">
    <property type="entry name" value="beta-Roll"/>
    <property type="match status" value="1"/>
</dbReference>
<accession>A0ABM1C2R6</accession>
<dbReference type="Gene3D" id="2.150.10.10">
    <property type="entry name" value="Serralysin-like metalloprotease, C-terminal"/>
    <property type="match status" value="1"/>
</dbReference>
<proteinExistence type="predicted"/>
<evidence type="ECO:0000256" key="3">
    <source>
        <dbReference type="SAM" id="MobiDB-lite"/>
    </source>
</evidence>
<feature type="compositionally biased region" description="Basic and acidic residues" evidence="3">
    <location>
        <begin position="678"/>
        <end position="688"/>
    </location>
</feature>
<keyword evidence="1" id="KW-0677">Repeat</keyword>
<dbReference type="PANTHER" id="PTHR47633:SF15">
    <property type="entry name" value="IG-LIKE DOMAIN-CONTAINING PROTEIN"/>
    <property type="match status" value="1"/>
</dbReference>
<dbReference type="CDD" id="cd00063">
    <property type="entry name" value="FN3"/>
    <property type="match status" value="1"/>
</dbReference>
<dbReference type="InterPro" id="IPR013098">
    <property type="entry name" value="Ig_I-set"/>
</dbReference>
<dbReference type="PROSITE" id="PS50835">
    <property type="entry name" value="IG_LIKE"/>
    <property type="match status" value="1"/>
</dbReference>
<evidence type="ECO:0000259" key="4">
    <source>
        <dbReference type="PROSITE" id="PS50835"/>
    </source>
</evidence>
<name>A0ABM1C2R6_LIMPO</name>
<dbReference type="Pfam" id="PF07679">
    <property type="entry name" value="I-set"/>
    <property type="match status" value="1"/>
</dbReference>
<feature type="non-terminal residue" evidence="7">
    <location>
        <position position="1"/>
    </location>
</feature>
<feature type="region of interest" description="Disordered" evidence="3">
    <location>
        <begin position="667"/>
        <end position="695"/>
    </location>
</feature>
<evidence type="ECO:0000256" key="1">
    <source>
        <dbReference type="ARBA" id="ARBA00022737"/>
    </source>
</evidence>
<feature type="domain" description="Ig-like" evidence="4">
    <location>
        <begin position="846"/>
        <end position="938"/>
    </location>
</feature>
<dbReference type="Gene3D" id="2.60.40.10">
    <property type="entry name" value="Immunoglobulins"/>
    <property type="match status" value="2"/>
</dbReference>
<evidence type="ECO:0000313" key="7">
    <source>
        <dbReference type="RefSeq" id="XP_013793171.1"/>
    </source>
</evidence>
<dbReference type="SMART" id="SM00408">
    <property type="entry name" value="IGc2"/>
    <property type="match status" value="1"/>
</dbReference>
<protein>
    <submittedName>
        <fullName evidence="7">Uncharacterized protein LOC106477125</fullName>
    </submittedName>
</protein>
<evidence type="ECO:0000259" key="5">
    <source>
        <dbReference type="PROSITE" id="PS50853"/>
    </source>
</evidence>
<dbReference type="PANTHER" id="PTHR47633">
    <property type="entry name" value="IMMUNOGLOBULIN"/>
    <property type="match status" value="1"/>
</dbReference>
<dbReference type="PROSITE" id="PS50853">
    <property type="entry name" value="FN3"/>
    <property type="match status" value="1"/>
</dbReference>
<dbReference type="SUPFAM" id="SSF48726">
    <property type="entry name" value="Immunoglobulin"/>
    <property type="match status" value="1"/>
</dbReference>
<feature type="coiled-coil region" evidence="2">
    <location>
        <begin position="703"/>
        <end position="734"/>
    </location>
</feature>
<feature type="compositionally biased region" description="Basic and acidic residues" evidence="3">
    <location>
        <begin position="813"/>
        <end position="833"/>
    </location>
</feature>
<feature type="domain" description="Fibronectin type-III" evidence="5">
    <location>
        <begin position="1"/>
        <end position="55"/>
    </location>
</feature>
<feature type="region of interest" description="Disordered" evidence="3">
    <location>
        <begin position="811"/>
        <end position="841"/>
    </location>
</feature>
<keyword evidence="2" id="KW-0175">Coiled coil</keyword>
<dbReference type="InterPro" id="IPR007110">
    <property type="entry name" value="Ig-like_dom"/>
</dbReference>
<keyword evidence="6" id="KW-1185">Reference proteome</keyword>